<dbReference type="OrthoDB" id="10536382at2759"/>
<protein>
    <submittedName>
        <fullName evidence="3">ZP domain-containing protein</fullName>
    </submittedName>
</protein>
<name>A0A0N4W7Y5_HAEPC</name>
<proteinExistence type="predicted"/>
<reference evidence="1 2" key="2">
    <citation type="submission" date="2018-11" db="EMBL/GenBank/DDBJ databases">
        <authorList>
            <consortium name="Pathogen Informatics"/>
        </authorList>
    </citation>
    <scope>NUCLEOTIDE SEQUENCE [LARGE SCALE GENOMIC DNA]</scope>
    <source>
        <strain evidence="1 2">MHpl1</strain>
    </source>
</reference>
<evidence type="ECO:0000313" key="1">
    <source>
        <dbReference type="EMBL" id="VDO28483.1"/>
    </source>
</evidence>
<dbReference type="EMBL" id="UZAF01016470">
    <property type="protein sequence ID" value="VDO28483.1"/>
    <property type="molecule type" value="Genomic_DNA"/>
</dbReference>
<reference evidence="3" key="1">
    <citation type="submission" date="2017-02" db="UniProtKB">
        <authorList>
            <consortium name="WormBaseParasite"/>
        </authorList>
    </citation>
    <scope>IDENTIFICATION</scope>
</reference>
<gene>
    <name evidence="1" type="ORF">HPLM_LOCUS6274</name>
</gene>
<evidence type="ECO:0000313" key="2">
    <source>
        <dbReference type="Proteomes" id="UP000268014"/>
    </source>
</evidence>
<accession>A0A0N4W7Y5</accession>
<dbReference type="Proteomes" id="UP000268014">
    <property type="component" value="Unassembled WGS sequence"/>
</dbReference>
<dbReference type="AlphaFoldDB" id="A0A0N4W7Y5"/>
<evidence type="ECO:0000313" key="3">
    <source>
        <dbReference type="WBParaSite" id="HPLM_0000628201-mRNA-1"/>
    </source>
</evidence>
<keyword evidence="2" id="KW-1185">Reference proteome</keyword>
<sequence length="112" mass="12723">MFVRAGAELHLFNRERPIRVVKFSYESMFIAKCVMTMTTTYTADSSAVACSEEKFFFNFKNGMQRAVPSSSGQQSMTSYLIFLACIVKSLCTLPMQAFVHCKYRSSSQSFSF</sequence>
<organism evidence="3">
    <name type="scientific">Haemonchus placei</name>
    <name type="common">Barber's pole worm</name>
    <dbReference type="NCBI Taxonomy" id="6290"/>
    <lineage>
        <taxon>Eukaryota</taxon>
        <taxon>Metazoa</taxon>
        <taxon>Ecdysozoa</taxon>
        <taxon>Nematoda</taxon>
        <taxon>Chromadorea</taxon>
        <taxon>Rhabditida</taxon>
        <taxon>Rhabditina</taxon>
        <taxon>Rhabditomorpha</taxon>
        <taxon>Strongyloidea</taxon>
        <taxon>Trichostrongylidae</taxon>
        <taxon>Haemonchus</taxon>
    </lineage>
</organism>
<dbReference type="WBParaSite" id="HPLM_0000628201-mRNA-1">
    <property type="protein sequence ID" value="HPLM_0000628201-mRNA-1"/>
    <property type="gene ID" value="HPLM_0000628201"/>
</dbReference>